<dbReference type="EMBL" id="JBHUIT010000031">
    <property type="protein sequence ID" value="MFD2257713.1"/>
    <property type="molecule type" value="Genomic_DNA"/>
</dbReference>
<dbReference type="RefSeq" id="WP_386821056.1">
    <property type="nucleotide sequence ID" value="NZ_JBHUIT010000031.1"/>
</dbReference>
<proteinExistence type="predicted"/>
<organism evidence="1 2">
    <name type="scientific">Luteolibacter algae</name>
    <dbReference type="NCBI Taxonomy" id="454151"/>
    <lineage>
        <taxon>Bacteria</taxon>
        <taxon>Pseudomonadati</taxon>
        <taxon>Verrucomicrobiota</taxon>
        <taxon>Verrucomicrobiia</taxon>
        <taxon>Verrucomicrobiales</taxon>
        <taxon>Verrucomicrobiaceae</taxon>
        <taxon>Luteolibacter</taxon>
    </lineage>
</organism>
<keyword evidence="2" id="KW-1185">Reference proteome</keyword>
<comment type="caution">
    <text evidence="1">The sequence shown here is derived from an EMBL/GenBank/DDBJ whole genome shotgun (WGS) entry which is preliminary data.</text>
</comment>
<gene>
    <name evidence="1" type="ORF">ACFSSA_13605</name>
</gene>
<evidence type="ECO:0000313" key="2">
    <source>
        <dbReference type="Proteomes" id="UP001597375"/>
    </source>
</evidence>
<name>A0ABW5D9D5_9BACT</name>
<protein>
    <submittedName>
        <fullName evidence="1">Uncharacterized protein</fullName>
    </submittedName>
</protein>
<evidence type="ECO:0000313" key="1">
    <source>
        <dbReference type="EMBL" id="MFD2257713.1"/>
    </source>
</evidence>
<dbReference type="Proteomes" id="UP001597375">
    <property type="component" value="Unassembled WGS sequence"/>
</dbReference>
<sequence length="93" mass="10553">MGHESLVVALVLVLFRVKSRYPNFLQNEAQKFALLLECQLSEEGREVGELLANDRLVGDEVPAVVDFHLELLSYDLQVALALTKRVGFFHEVR</sequence>
<reference evidence="2" key="1">
    <citation type="journal article" date="2019" name="Int. J. Syst. Evol. Microbiol.">
        <title>The Global Catalogue of Microorganisms (GCM) 10K type strain sequencing project: providing services to taxonomists for standard genome sequencing and annotation.</title>
        <authorList>
            <consortium name="The Broad Institute Genomics Platform"/>
            <consortium name="The Broad Institute Genome Sequencing Center for Infectious Disease"/>
            <person name="Wu L."/>
            <person name="Ma J."/>
        </authorList>
    </citation>
    <scope>NUCLEOTIDE SEQUENCE [LARGE SCALE GENOMIC DNA]</scope>
    <source>
        <strain evidence="2">CGMCC 4.7106</strain>
    </source>
</reference>
<accession>A0ABW5D9D5</accession>